<feature type="compositionally biased region" description="Pro residues" evidence="1">
    <location>
        <begin position="120"/>
        <end position="140"/>
    </location>
</feature>
<evidence type="ECO:0000313" key="2">
    <source>
        <dbReference type="EMBL" id="MRG98480.1"/>
    </source>
</evidence>
<dbReference type="Proteomes" id="UP000440224">
    <property type="component" value="Unassembled WGS sequence"/>
</dbReference>
<gene>
    <name evidence="2" type="ORF">GF068_42185</name>
</gene>
<dbReference type="EMBL" id="WJIE01000033">
    <property type="protein sequence ID" value="MRG98480.1"/>
    <property type="molecule type" value="Genomic_DNA"/>
</dbReference>
<evidence type="ECO:0000313" key="3">
    <source>
        <dbReference type="Proteomes" id="UP000440224"/>
    </source>
</evidence>
<protein>
    <submittedName>
        <fullName evidence="2">Uncharacterized protein</fullName>
    </submittedName>
</protein>
<name>A0A6N7Q6E6_9BACT</name>
<feature type="region of interest" description="Disordered" evidence="1">
    <location>
        <begin position="343"/>
        <end position="364"/>
    </location>
</feature>
<feature type="region of interest" description="Disordered" evidence="1">
    <location>
        <begin position="200"/>
        <end position="241"/>
    </location>
</feature>
<accession>A0A6N7Q6E6</accession>
<comment type="caution">
    <text evidence="2">The sequence shown here is derived from an EMBL/GenBank/DDBJ whole genome shotgun (WGS) entry which is preliminary data.</text>
</comment>
<proteinExistence type="predicted"/>
<reference evidence="2 3" key="1">
    <citation type="submission" date="2019-10" db="EMBL/GenBank/DDBJ databases">
        <title>A soil myxobacterium in the family Polyangiaceae.</title>
        <authorList>
            <person name="Li Y."/>
            <person name="Wang J."/>
        </authorList>
    </citation>
    <scope>NUCLEOTIDE SEQUENCE [LARGE SCALE GENOMIC DNA]</scope>
    <source>
        <strain evidence="2 3">DSM 14734</strain>
    </source>
</reference>
<dbReference type="AlphaFoldDB" id="A0A6N7Q6E6"/>
<evidence type="ECO:0000256" key="1">
    <source>
        <dbReference type="SAM" id="MobiDB-lite"/>
    </source>
</evidence>
<feature type="region of interest" description="Disordered" evidence="1">
    <location>
        <begin position="110"/>
        <end position="141"/>
    </location>
</feature>
<sequence>MMQLLVEREAKAREASEAANARTNEVLLKIALERPAATNQLELARDWFEFGKSAQTPREESGSLKEAFELLKEEIKARGGGKGESKSDDLPVEVIVNGLVAAMNLFNNKRAASQAAQQPAPAPQQPAPAPQAPEPPPYAPIPVYIDPSGTKYVYVSGLGYCPVVEPAAMQYPHPTPVPPPYPYPSPQPYPYQHYAYPHVQPPPTAPPAAPVFQPPPPPAAPVTPPMYQPPPPPAAPVTPPAAPVTPPAAPVYQPPPNAYQQPIAPPAAPVAPPSASPAAPVLPVAPIAHPPQPSAPMAKPMNDTYPPPPMAAPAPEQFVNVPVPASPVAPAALIPRGTHPWGRIAEPAHEGSSDTNEAADDPEPEFPLDALAAITNDHSGAVPSDFMETIASAMQGPEMQAIMNIPEIRALHKAAHKGEISGEEAQAKAAQFFKRAAGGNS</sequence>
<keyword evidence="3" id="KW-1185">Reference proteome</keyword>
<organism evidence="2 3">
    <name type="scientific">Polyangium spumosum</name>
    <dbReference type="NCBI Taxonomy" id="889282"/>
    <lineage>
        <taxon>Bacteria</taxon>
        <taxon>Pseudomonadati</taxon>
        <taxon>Myxococcota</taxon>
        <taxon>Polyangia</taxon>
        <taxon>Polyangiales</taxon>
        <taxon>Polyangiaceae</taxon>
        <taxon>Polyangium</taxon>
    </lineage>
</organism>